<dbReference type="PANTHER" id="PTHR46339">
    <property type="entry name" value="PROTEIN CBG15282-RELATED"/>
    <property type="match status" value="1"/>
</dbReference>
<dbReference type="InterPro" id="IPR002223">
    <property type="entry name" value="Kunitz_BPTI"/>
</dbReference>
<dbReference type="SMART" id="SM00131">
    <property type="entry name" value="KU"/>
    <property type="match status" value="8"/>
</dbReference>
<feature type="domain" description="BPTI/Kunitz inhibitor" evidence="3">
    <location>
        <begin position="754"/>
        <end position="804"/>
    </location>
</feature>
<evidence type="ECO:0000256" key="2">
    <source>
        <dbReference type="SAM" id="SignalP"/>
    </source>
</evidence>
<feature type="domain" description="BPTI/Kunitz inhibitor" evidence="3">
    <location>
        <begin position="547"/>
        <end position="597"/>
    </location>
</feature>
<evidence type="ECO:0000313" key="5">
    <source>
        <dbReference type="WBParaSite" id="BXY_1397100.1"/>
    </source>
</evidence>
<dbReference type="InterPro" id="IPR036880">
    <property type="entry name" value="Kunitz_BPTI_sf"/>
</dbReference>
<feature type="domain" description="BPTI/Kunitz inhibitor" evidence="3">
    <location>
        <begin position="966"/>
        <end position="1016"/>
    </location>
</feature>
<dbReference type="PRINTS" id="PR00759">
    <property type="entry name" value="BASICPTASE"/>
</dbReference>
<name>A0A1I7SLN8_BURXY</name>
<dbReference type="SMART" id="SM00289">
    <property type="entry name" value="WR1"/>
    <property type="match status" value="8"/>
</dbReference>
<dbReference type="WBParaSite" id="BXY_1397100.1">
    <property type="protein sequence ID" value="BXY_1397100.1"/>
    <property type="gene ID" value="BXY_1397100"/>
</dbReference>
<dbReference type="CDD" id="cd22593">
    <property type="entry name" value="Kunitz_conkunitzin"/>
    <property type="match status" value="7"/>
</dbReference>
<dbReference type="Gene3D" id="4.10.410.10">
    <property type="entry name" value="Pancreatic trypsin inhibitor Kunitz domain"/>
    <property type="match status" value="8"/>
</dbReference>
<dbReference type="PROSITE" id="PS50279">
    <property type="entry name" value="BPTI_KUNITZ_2"/>
    <property type="match status" value="8"/>
</dbReference>
<accession>A0A1I7SLN8</accession>
<feature type="chain" id="PRO_5013266686" evidence="2">
    <location>
        <begin position="16"/>
        <end position="1024"/>
    </location>
</feature>
<feature type="signal peptide" evidence="2">
    <location>
        <begin position="1"/>
        <end position="15"/>
    </location>
</feature>
<protein>
    <submittedName>
        <fullName evidence="5">Kunitz/Bovine pancreatic trypsin inhibitor domain protein</fullName>
    </submittedName>
</protein>
<feature type="domain" description="BPTI/Kunitz inhibitor" evidence="3">
    <location>
        <begin position="861"/>
        <end position="911"/>
    </location>
</feature>
<dbReference type="InterPro" id="IPR006150">
    <property type="entry name" value="Cys_repeat_1"/>
</dbReference>
<feature type="region of interest" description="Disordered" evidence="1">
    <location>
        <begin position="99"/>
        <end position="126"/>
    </location>
</feature>
<feature type="region of interest" description="Disordered" evidence="1">
    <location>
        <begin position="147"/>
        <end position="166"/>
    </location>
</feature>
<dbReference type="Pfam" id="PF00014">
    <property type="entry name" value="Kunitz_BPTI"/>
    <property type="match status" value="8"/>
</dbReference>
<sequence length="1024" mass="114290">MRALVLALLCFLVDSQQYYYYYPYPQQQRQSYYPVRTNCVNRCVPNTRYRWTYRPINVQIPFVQRPNPNIPLKPMPSPQPIVPIGTRGTLAPLTYPTTSTTTVTTTTTPPTPPPFTQAPTEMPTPPPYTGTYPPKIEASTYLRPSKKPEIEGIPYRPDSKINPCPSGRPLTNEYDAPMTCNFMVKPNGGCPEDYWCHTGASYATTTCCPIIKFEDKCKMAKVNGEGEDLIPRWYFDHLDGVCKRFLYKGLKGNANNFITNVQCSEACEGSQEKISRSSGFVNPCATGTPAKTRDGSVQTCTPTDENHSVCPTGYFCHIGESKNVCCEKTSNTDRCHLPLSLGNGIAELRRFYYNPIAKRCIEFLYKGIAGNENNFLTYNDCKKQCLKFNNPCPSSFDHGERKECSPLSNLCEKGEWCHIGSNSETTACCPGAIADPCKLPLDYGEGNESLTRWYSDPSDKSCNNECKPFVYRGVKGNQNNFVTKEACEEKCRTECTNPCSSGDLLLSSVDGKPRQCSPTDICPNGYWCHVGLIPETTVCCSSVKQPCDLPMVEGFGEALITRWYYNKRTRQCISFIYRGIGGNQNNFLSQDECRAACPAFDNPCGSGQPLLVSHRPKICSPTQRCPGTHYCHIGESSLNYCCPKNGNPCDQPLANGLGQANFKRFYYDKESRQCQEFNYHGAKGNANNFLTLEDCRLVCQASTNPCPEGDPLQDPINREPMICGGPQECPRGFWCHVGGSPETTNCCPGYRHPCDLETSEGEGQLRLERWTFDGTAQMCRRFYYKGAKGNSNNFLSREACRQVCPEMNPCLTGEPLLNSTGNRLTCEPTEKFTGCPASHFCHPGSNSDSQVCCPRGEVDICEQKVQEGHGKEHLKRFYFDSSDSICREFTFKGGKGNENNFMTKSACEDVCPAHRSYCPHGQPQTDPHSKKPIPCGILKSCSIGFVCHMSVEYRVSVCCENPANFCTAPRDPGHCNGTEIRFGYNALTDTCVEYKYSGCGGTLNNFKTMEQCTQICCKEYKHRH</sequence>
<dbReference type="Proteomes" id="UP000095284">
    <property type="component" value="Unplaced"/>
</dbReference>
<feature type="domain" description="BPTI/Kunitz inhibitor" evidence="3">
    <location>
        <begin position="335"/>
        <end position="385"/>
    </location>
</feature>
<evidence type="ECO:0000256" key="1">
    <source>
        <dbReference type="SAM" id="MobiDB-lite"/>
    </source>
</evidence>
<keyword evidence="2" id="KW-0732">Signal</keyword>
<dbReference type="InterPro" id="IPR028150">
    <property type="entry name" value="Lustrin_cystein"/>
</dbReference>
<proteinExistence type="predicted"/>
<feature type="compositionally biased region" description="Low complexity" evidence="1">
    <location>
        <begin position="99"/>
        <end position="108"/>
    </location>
</feature>
<dbReference type="eggNOG" id="KOG4295">
    <property type="taxonomic scope" value="Eukaryota"/>
</dbReference>
<dbReference type="SUPFAM" id="SSF57362">
    <property type="entry name" value="BPTI-like"/>
    <property type="match status" value="8"/>
</dbReference>
<feature type="domain" description="BPTI/Kunitz inhibitor" evidence="3">
    <location>
        <begin position="437"/>
        <end position="491"/>
    </location>
</feature>
<dbReference type="GO" id="GO:0004867">
    <property type="term" value="F:serine-type endopeptidase inhibitor activity"/>
    <property type="evidence" value="ECO:0007669"/>
    <property type="project" value="InterPro"/>
</dbReference>
<evidence type="ECO:0000259" key="3">
    <source>
        <dbReference type="PROSITE" id="PS50279"/>
    </source>
</evidence>
<reference evidence="5" key="1">
    <citation type="submission" date="2016-11" db="UniProtKB">
        <authorList>
            <consortium name="WormBaseParasite"/>
        </authorList>
    </citation>
    <scope>IDENTIFICATION</scope>
</reference>
<feature type="compositionally biased region" description="Pro residues" evidence="1">
    <location>
        <begin position="109"/>
        <end position="126"/>
    </location>
</feature>
<dbReference type="PANTHER" id="PTHR46339:SF2">
    <property type="entry name" value="BPTI_KUNITZ INHIBITOR DOMAIN-CONTAINING PROTEIN"/>
    <property type="match status" value="1"/>
</dbReference>
<dbReference type="AlphaFoldDB" id="A0A1I7SLN8"/>
<feature type="domain" description="BPTI/Kunitz inhibitor" evidence="3">
    <location>
        <begin position="649"/>
        <end position="699"/>
    </location>
</feature>
<organism evidence="4 5">
    <name type="scientific">Bursaphelenchus xylophilus</name>
    <name type="common">Pinewood nematode worm</name>
    <name type="synonym">Aphelenchoides xylophilus</name>
    <dbReference type="NCBI Taxonomy" id="6326"/>
    <lineage>
        <taxon>Eukaryota</taxon>
        <taxon>Metazoa</taxon>
        <taxon>Ecdysozoa</taxon>
        <taxon>Nematoda</taxon>
        <taxon>Chromadorea</taxon>
        <taxon>Rhabditida</taxon>
        <taxon>Tylenchina</taxon>
        <taxon>Tylenchomorpha</taxon>
        <taxon>Aphelenchoidea</taxon>
        <taxon>Aphelenchoididae</taxon>
        <taxon>Bursaphelenchus</taxon>
    </lineage>
</organism>
<feature type="domain" description="BPTI/Kunitz inhibitor" evidence="3">
    <location>
        <begin position="217"/>
        <end position="267"/>
    </location>
</feature>
<dbReference type="InterPro" id="IPR053014">
    <property type="entry name" value="Cuticle_assoc_divergent"/>
</dbReference>
<evidence type="ECO:0000313" key="4">
    <source>
        <dbReference type="Proteomes" id="UP000095284"/>
    </source>
</evidence>
<dbReference type="CDD" id="cd00109">
    <property type="entry name" value="Kunitz-type"/>
    <property type="match status" value="1"/>
</dbReference>
<dbReference type="Pfam" id="PF14625">
    <property type="entry name" value="Lustrin_cystein"/>
    <property type="match status" value="8"/>
</dbReference>